<reference evidence="11 12" key="1">
    <citation type="journal article" date="2016" name="Nat. Commun.">
        <title>Thousands of microbial genomes shed light on interconnected biogeochemical processes in an aquifer system.</title>
        <authorList>
            <person name="Anantharaman K."/>
            <person name="Brown C.T."/>
            <person name="Hug L.A."/>
            <person name="Sharon I."/>
            <person name="Castelle C.J."/>
            <person name="Probst A.J."/>
            <person name="Thomas B.C."/>
            <person name="Singh A."/>
            <person name="Wilkins M.J."/>
            <person name="Karaoz U."/>
            <person name="Brodie E.L."/>
            <person name="Williams K.H."/>
            <person name="Hubbard S.S."/>
            <person name="Banfield J.F."/>
        </authorList>
    </citation>
    <scope>NUCLEOTIDE SEQUENCE [LARGE SCALE GENOMIC DNA]</scope>
</reference>
<dbReference type="InterPro" id="IPR008147">
    <property type="entry name" value="Gln_synt_N"/>
</dbReference>
<name>A0A1F5JY03_9BACT</name>
<gene>
    <name evidence="11" type="ORF">A3D83_00830</name>
</gene>
<dbReference type="Pfam" id="PF00120">
    <property type="entry name" value="Gln-synt_C"/>
    <property type="match status" value="1"/>
</dbReference>
<accession>A0A1F5JY03</accession>
<dbReference type="PROSITE" id="PS00181">
    <property type="entry name" value="GLNA_ATP"/>
    <property type="match status" value="1"/>
</dbReference>
<dbReference type="InterPro" id="IPR036651">
    <property type="entry name" value="Gln_synt_N_sf"/>
</dbReference>
<dbReference type="InterPro" id="IPR008146">
    <property type="entry name" value="Gln_synth_cat_dom"/>
</dbReference>
<dbReference type="SUPFAM" id="SSF55931">
    <property type="entry name" value="Glutamine synthetase/guanido kinase"/>
    <property type="match status" value="1"/>
</dbReference>
<dbReference type="Pfam" id="PF03951">
    <property type="entry name" value="Gln-synt_N"/>
    <property type="match status" value="1"/>
</dbReference>
<evidence type="ECO:0000259" key="10">
    <source>
        <dbReference type="PROSITE" id="PS51987"/>
    </source>
</evidence>
<keyword evidence="3 9" id="KW-0436">Ligase</keyword>
<feature type="domain" description="GS catalytic" evidence="10">
    <location>
        <begin position="142"/>
        <end position="480"/>
    </location>
</feature>
<keyword evidence="6" id="KW-0460">Magnesium</keyword>
<comment type="catalytic activity">
    <reaction evidence="9">
        <text>L-glutamate + NH4(+) + ATP = L-glutamine + ADP + phosphate + H(+)</text>
        <dbReference type="Rhea" id="RHEA:16169"/>
        <dbReference type="ChEBI" id="CHEBI:15378"/>
        <dbReference type="ChEBI" id="CHEBI:28938"/>
        <dbReference type="ChEBI" id="CHEBI:29985"/>
        <dbReference type="ChEBI" id="CHEBI:30616"/>
        <dbReference type="ChEBI" id="CHEBI:43474"/>
        <dbReference type="ChEBI" id="CHEBI:58359"/>
        <dbReference type="ChEBI" id="CHEBI:456216"/>
        <dbReference type="EC" id="6.3.1.2"/>
    </reaction>
</comment>
<dbReference type="Gene3D" id="3.10.20.70">
    <property type="entry name" value="Glutamine synthetase, N-terminal domain"/>
    <property type="match status" value="1"/>
</dbReference>
<dbReference type="GO" id="GO:0004356">
    <property type="term" value="F:glutamine synthetase activity"/>
    <property type="evidence" value="ECO:0007669"/>
    <property type="project" value="UniProtKB-EC"/>
</dbReference>
<protein>
    <recommendedName>
        <fullName evidence="9">Glutamine synthetase</fullName>
        <ecNumber evidence="9">6.3.1.2</ecNumber>
    </recommendedName>
</protein>
<dbReference type="Gene3D" id="3.30.590.10">
    <property type="entry name" value="Glutamine synthetase/guanido kinase, catalytic domain"/>
    <property type="match status" value="1"/>
</dbReference>
<dbReference type="SUPFAM" id="SSF54368">
    <property type="entry name" value="Glutamine synthetase, N-terminal domain"/>
    <property type="match status" value="1"/>
</dbReference>
<organism evidence="11 12">
    <name type="scientific">Candidatus Daviesbacteria bacterium RIFCSPHIGHO2_02_FULL_41_10</name>
    <dbReference type="NCBI Taxonomy" id="1797774"/>
    <lineage>
        <taxon>Bacteria</taxon>
        <taxon>Candidatus Daviesiibacteriota</taxon>
    </lineage>
</organism>
<dbReference type="InterPro" id="IPR014746">
    <property type="entry name" value="Gln_synth/guanido_kin_cat_dom"/>
</dbReference>
<dbReference type="GO" id="GO:0005524">
    <property type="term" value="F:ATP binding"/>
    <property type="evidence" value="ECO:0007669"/>
    <property type="project" value="UniProtKB-KW"/>
</dbReference>
<comment type="caution">
    <text evidence="11">The sequence shown here is derived from an EMBL/GenBank/DDBJ whole genome shotgun (WGS) entry which is preliminary data.</text>
</comment>
<evidence type="ECO:0000256" key="9">
    <source>
        <dbReference type="RuleBase" id="RU004356"/>
    </source>
</evidence>
<evidence type="ECO:0000256" key="5">
    <source>
        <dbReference type="ARBA" id="ARBA00022840"/>
    </source>
</evidence>
<evidence type="ECO:0000313" key="12">
    <source>
        <dbReference type="Proteomes" id="UP000177258"/>
    </source>
</evidence>
<dbReference type="GO" id="GO:0006542">
    <property type="term" value="P:glutamine biosynthetic process"/>
    <property type="evidence" value="ECO:0007669"/>
    <property type="project" value="InterPro"/>
</dbReference>
<evidence type="ECO:0000256" key="6">
    <source>
        <dbReference type="ARBA" id="ARBA00022842"/>
    </source>
</evidence>
<dbReference type="PANTHER" id="PTHR43785">
    <property type="entry name" value="GAMMA-GLUTAMYLPUTRESCINE SYNTHETASE"/>
    <property type="match status" value="1"/>
</dbReference>
<proteinExistence type="inferred from homology"/>
<evidence type="ECO:0000256" key="2">
    <source>
        <dbReference type="ARBA" id="ARBA00009897"/>
    </source>
</evidence>
<dbReference type="PROSITE" id="PS51987">
    <property type="entry name" value="GS_CATALYTIC"/>
    <property type="match status" value="1"/>
</dbReference>
<evidence type="ECO:0000256" key="1">
    <source>
        <dbReference type="ARBA" id="ARBA00001946"/>
    </source>
</evidence>
<dbReference type="AlphaFoldDB" id="A0A1F5JY03"/>
<sequence length="480" mass="54495">MQQNDVSSLKNFLEIPYEELEEINLKSKEAQQTKDPKELETQYRLYLQKEKRLKAVTLCFTDIEGRFHMLDYDKKYLLDSASNLTFDGSSIRGFTAQSESDLRLEIDWSSIMWLPSDVFGSGKVVMFAMVLGRDRNPYISDFRSQLKAYAKKIKSKDGIKAFCATETEGFLVEGIGAEQNFDEDVGFKLISTGGYYHSLPLDKLRKFIDAAAEAQRAMGFKNEKDHPEVAPSQFELNFGYTEIVRACDQIQLYKLVCRQVANNMGLTATFLPKPIANINGSGMHTNLSLAKNGKNIFFHKNGKESLSELAWDFLLKILNHAPEICLILNPSVNSYRRLDPHFEAPNQIKVSPVDRGSMIRIPVGNEKSSRIEIRSVAPDANPYLALYTIMKTGLEGKKLQLPGGKRERLRFLPGTINDAIRLFKTSDFITKILGAENKQKYLSFKEAAADRSPKELGTKIKTSEIIYHHEVTNQVLWNNF</sequence>
<evidence type="ECO:0000256" key="8">
    <source>
        <dbReference type="RuleBase" id="RU000384"/>
    </source>
</evidence>
<dbReference type="InterPro" id="IPR027303">
    <property type="entry name" value="Gln_synth_gly_rich_site"/>
</dbReference>
<keyword evidence="4 9" id="KW-0547">Nucleotide-binding</keyword>
<dbReference type="EMBL" id="MFDB01000008">
    <property type="protein sequence ID" value="OGE33498.1"/>
    <property type="molecule type" value="Genomic_DNA"/>
</dbReference>
<comment type="cofactor">
    <cofactor evidence="1">
        <name>Mg(2+)</name>
        <dbReference type="ChEBI" id="CHEBI:18420"/>
    </cofactor>
</comment>
<evidence type="ECO:0000256" key="4">
    <source>
        <dbReference type="ARBA" id="ARBA00022741"/>
    </source>
</evidence>
<comment type="similarity">
    <text evidence="2 7 8">Belongs to the glutamine synthetase family.</text>
</comment>
<evidence type="ECO:0000256" key="7">
    <source>
        <dbReference type="PROSITE-ProRule" id="PRU01331"/>
    </source>
</evidence>
<evidence type="ECO:0000256" key="3">
    <source>
        <dbReference type="ARBA" id="ARBA00022598"/>
    </source>
</evidence>
<evidence type="ECO:0000313" key="11">
    <source>
        <dbReference type="EMBL" id="OGE33498.1"/>
    </source>
</evidence>
<dbReference type="SMART" id="SM01230">
    <property type="entry name" value="Gln-synt_C"/>
    <property type="match status" value="1"/>
</dbReference>
<dbReference type="Proteomes" id="UP000177258">
    <property type="component" value="Unassembled WGS sequence"/>
</dbReference>
<dbReference type="EC" id="6.3.1.2" evidence="9"/>
<dbReference type="PROSITE" id="PS00180">
    <property type="entry name" value="GLNA_1"/>
    <property type="match status" value="1"/>
</dbReference>
<dbReference type="InterPro" id="IPR027302">
    <property type="entry name" value="Gln_synth_N_conserv_site"/>
</dbReference>
<dbReference type="PANTHER" id="PTHR43785:SF12">
    <property type="entry name" value="TYPE-1 GLUTAMINE SYNTHETASE 2"/>
    <property type="match status" value="1"/>
</dbReference>
<keyword evidence="5 9" id="KW-0067">ATP-binding</keyword>